<evidence type="ECO:0000313" key="16">
    <source>
        <dbReference type="EMBL" id="NBZ89599.1"/>
    </source>
</evidence>
<evidence type="ECO:0000256" key="12">
    <source>
        <dbReference type="ARBA" id="ARBA00022857"/>
    </source>
</evidence>
<dbReference type="EC" id="3.5.4.26" evidence="6"/>
<keyword evidence="9" id="KW-0686">Riboflavin biosynthesis</keyword>
<dbReference type="InterPro" id="IPR016193">
    <property type="entry name" value="Cytidine_deaminase-like"/>
</dbReference>
<comment type="function">
    <text evidence="1">Converts 2,5-diamino-6-(ribosylamino)-4(3h)-pyrimidinone 5'-phosphate into 5-amino-6-(ribosylamino)-2,4(1h,3h)-pyrimidinedione 5'-phosphate.</text>
</comment>
<dbReference type="AlphaFoldDB" id="A0AAE5BX55"/>
<feature type="domain" description="CMP/dCMP-type deaminase" evidence="15">
    <location>
        <begin position="1"/>
        <end position="124"/>
    </location>
</feature>
<dbReference type="Proteomes" id="UP001193501">
    <property type="component" value="Unassembled WGS sequence"/>
</dbReference>
<comment type="similarity">
    <text evidence="5">In the C-terminal section; belongs to the HTP reductase family.</text>
</comment>
<name>A0AAE5BX55_9RHOB</name>
<evidence type="ECO:0000256" key="4">
    <source>
        <dbReference type="ARBA" id="ARBA00005259"/>
    </source>
</evidence>
<keyword evidence="14" id="KW-0511">Multifunctional enzyme</keyword>
<evidence type="ECO:0000256" key="7">
    <source>
        <dbReference type="ARBA" id="ARBA00013173"/>
    </source>
</evidence>
<comment type="similarity">
    <text evidence="4">In the N-terminal section; belongs to the cytidine and deoxycytidylate deaminase family.</text>
</comment>
<keyword evidence="11" id="KW-0862">Zinc</keyword>
<accession>A0AAE5BX55</accession>
<evidence type="ECO:0000256" key="13">
    <source>
        <dbReference type="ARBA" id="ARBA00023002"/>
    </source>
</evidence>
<dbReference type="NCBIfam" id="TIGR00326">
    <property type="entry name" value="eubact_ribD"/>
    <property type="match status" value="1"/>
</dbReference>
<dbReference type="InterPro" id="IPR002734">
    <property type="entry name" value="RibDG_C"/>
</dbReference>
<keyword evidence="13 16" id="KW-0560">Oxidoreductase</keyword>
<dbReference type="InterPro" id="IPR050765">
    <property type="entry name" value="Riboflavin_Biosynth_HTPR"/>
</dbReference>
<dbReference type="SUPFAM" id="SSF53597">
    <property type="entry name" value="Dihydrofolate reductase-like"/>
    <property type="match status" value="1"/>
</dbReference>
<protein>
    <recommendedName>
        <fullName evidence="8">Riboflavin biosynthesis protein RibD</fullName>
        <ecNumber evidence="7">1.1.1.193</ecNumber>
        <ecNumber evidence="6">3.5.4.26</ecNumber>
    </recommendedName>
</protein>
<keyword evidence="17" id="KW-1185">Reference proteome</keyword>
<evidence type="ECO:0000256" key="1">
    <source>
        <dbReference type="ARBA" id="ARBA00002151"/>
    </source>
</evidence>
<evidence type="ECO:0000313" key="17">
    <source>
        <dbReference type="Proteomes" id="UP001193501"/>
    </source>
</evidence>
<dbReference type="GO" id="GO:0008835">
    <property type="term" value="F:diaminohydroxyphosphoribosylaminopyrimidine deaminase activity"/>
    <property type="evidence" value="ECO:0007669"/>
    <property type="project" value="UniProtKB-EC"/>
</dbReference>
<dbReference type="Pfam" id="PF01872">
    <property type="entry name" value="RibD_C"/>
    <property type="match status" value="1"/>
</dbReference>
<dbReference type="GO" id="GO:0009231">
    <property type="term" value="P:riboflavin biosynthetic process"/>
    <property type="evidence" value="ECO:0007669"/>
    <property type="project" value="UniProtKB-KW"/>
</dbReference>
<comment type="caution">
    <text evidence="16">The sequence shown here is derived from an EMBL/GenBank/DDBJ whole genome shotgun (WGS) entry which is preliminary data.</text>
</comment>
<dbReference type="InterPro" id="IPR002125">
    <property type="entry name" value="CMP_dCMP_dom"/>
</dbReference>
<dbReference type="PROSITE" id="PS51747">
    <property type="entry name" value="CYT_DCMP_DEAMINASES_2"/>
    <property type="match status" value="1"/>
</dbReference>
<reference evidence="16" key="1">
    <citation type="submission" date="2020-01" db="EMBL/GenBank/DDBJ databases">
        <authorList>
            <person name="Chen W.-M."/>
        </authorList>
    </citation>
    <scope>NUCLEOTIDE SEQUENCE</scope>
    <source>
        <strain evidence="16">CYK-10</strain>
    </source>
</reference>
<dbReference type="Gene3D" id="3.40.430.10">
    <property type="entry name" value="Dihydrofolate Reductase, subunit A"/>
    <property type="match status" value="2"/>
</dbReference>
<sequence>MAEAFRLALDLAAEQEGATAPNPAVGCVLLDAQGQVLTAAAHQGAGQPHAEARAIQMAREAGLTPRIHTVVVTLEPCNHQGRTGPCSAAILTTPAREVWYAVADPNPTASGGAETLAQAGLAVGDLSQLDHPNREALQTRATRLLAPFATRILRGRPFVTVKQALDPQGSMIPPPGQKTFTGPEALTLAHRLRRRADAILTGSGTVLADAPEFTVRHVPDIKAKSRWLCILDRRGRVGEAYLEAARQRGFRPFLARDLNQALHDLAARGCNEVLVEAGPLVTETIRQSGLWDEWVLIRKGPPDTITTTLRQD</sequence>
<dbReference type="PANTHER" id="PTHR38011">
    <property type="entry name" value="DIHYDROFOLATE REDUCTASE FAMILY PROTEIN (AFU_ORTHOLOGUE AFUA_8G06820)"/>
    <property type="match status" value="1"/>
</dbReference>
<evidence type="ECO:0000256" key="2">
    <source>
        <dbReference type="ARBA" id="ARBA00004882"/>
    </source>
</evidence>
<keyword evidence="10" id="KW-0479">Metal-binding</keyword>
<evidence type="ECO:0000256" key="11">
    <source>
        <dbReference type="ARBA" id="ARBA00022833"/>
    </source>
</evidence>
<comment type="pathway">
    <text evidence="3">Cofactor biosynthesis; riboflavin biosynthesis; 5-amino-6-(D-ribitylamino)uracil from GTP: step 3/4.</text>
</comment>
<dbReference type="InterPro" id="IPR016192">
    <property type="entry name" value="APOBEC/CMP_deaminase_Zn-bd"/>
</dbReference>
<keyword evidence="16" id="KW-0378">Hydrolase</keyword>
<organism evidence="16 17">
    <name type="scientific">Stagnihabitans tardus</name>
    <dbReference type="NCBI Taxonomy" id="2699202"/>
    <lineage>
        <taxon>Bacteria</taxon>
        <taxon>Pseudomonadati</taxon>
        <taxon>Pseudomonadota</taxon>
        <taxon>Alphaproteobacteria</taxon>
        <taxon>Rhodobacterales</taxon>
        <taxon>Paracoccaceae</taxon>
        <taxon>Stagnihabitans</taxon>
    </lineage>
</organism>
<evidence type="ECO:0000256" key="3">
    <source>
        <dbReference type="ARBA" id="ARBA00004910"/>
    </source>
</evidence>
<proteinExistence type="inferred from homology"/>
<dbReference type="Gene3D" id="3.40.140.10">
    <property type="entry name" value="Cytidine Deaminase, domain 2"/>
    <property type="match status" value="1"/>
</dbReference>
<evidence type="ECO:0000256" key="6">
    <source>
        <dbReference type="ARBA" id="ARBA00012766"/>
    </source>
</evidence>
<evidence type="ECO:0000256" key="8">
    <source>
        <dbReference type="ARBA" id="ARBA00019930"/>
    </source>
</evidence>
<dbReference type="SUPFAM" id="SSF53927">
    <property type="entry name" value="Cytidine deaminase-like"/>
    <property type="match status" value="1"/>
</dbReference>
<evidence type="ECO:0000259" key="15">
    <source>
        <dbReference type="PROSITE" id="PS51747"/>
    </source>
</evidence>
<dbReference type="PANTHER" id="PTHR38011:SF7">
    <property type="entry name" value="2,5-DIAMINO-6-RIBOSYLAMINO-4(3H)-PYRIMIDINONE 5'-PHOSPHATE REDUCTASE"/>
    <property type="match status" value="1"/>
</dbReference>
<dbReference type="GO" id="GO:0008270">
    <property type="term" value="F:zinc ion binding"/>
    <property type="evidence" value="ECO:0007669"/>
    <property type="project" value="InterPro"/>
</dbReference>
<dbReference type="InterPro" id="IPR004794">
    <property type="entry name" value="Eubact_RibD"/>
</dbReference>
<evidence type="ECO:0000256" key="14">
    <source>
        <dbReference type="ARBA" id="ARBA00023268"/>
    </source>
</evidence>
<keyword evidence="12" id="KW-0521">NADP</keyword>
<evidence type="ECO:0000256" key="9">
    <source>
        <dbReference type="ARBA" id="ARBA00022619"/>
    </source>
</evidence>
<comment type="pathway">
    <text evidence="2">Cofactor biosynthesis; riboflavin biosynthesis; 5-amino-6-(D-ribitylamino)uracil from GTP: step 2/4.</text>
</comment>
<evidence type="ECO:0000256" key="5">
    <source>
        <dbReference type="ARBA" id="ARBA00007417"/>
    </source>
</evidence>
<dbReference type="PROSITE" id="PS00903">
    <property type="entry name" value="CYT_DCMP_DEAMINASES_1"/>
    <property type="match status" value="1"/>
</dbReference>
<dbReference type="CDD" id="cd01284">
    <property type="entry name" value="Riboflavin_deaminase-reductase"/>
    <property type="match status" value="1"/>
</dbReference>
<evidence type="ECO:0000256" key="10">
    <source>
        <dbReference type="ARBA" id="ARBA00022723"/>
    </source>
</evidence>
<dbReference type="InterPro" id="IPR024072">
    <property type="entry name" value="DHFR-like_dom_sf"/>
</dbReference>
<dbReference type="EC" id="1.1.1.193" evidence="7"/>
<dbReference type="Pfam" id="PF00383">
    <property type="entry name" value="dCMP_cyt_deam_1"/>
    <property type="match status" value="1"/>
</dbReference>
<dbReference type="GO" id="GO:0008703">
    <property type="term" value="F:5-amino-6-(5-phosphoribosylamino)uracil reductase activity"/>
    <property type="evidence" value="ECO:0007669"/>
    <property type="project" value="UniProtKB-EC"/>
</dbReference>
<gene>
    <name evidence="16" type="primary">ribD</name>
    <name evidence="16" type="ORF">GV832_18580</name>
</gene>
<dbReference type="EMBL" id="JAABNR010000026">
    <property type="protein sequence ID" value="NBZ89599.1"/>
    <property type="molecule type" value="Genomic_DNA"/>
</dbReference>